<gene>
    <name evidence="2" type="ORF">NIIDMKKI_01400</name>
</gene>
<reference evidence="2 3" key="1">
    <citation type="submission" date="2020-07" db="EMBL/GenBank/DDBJ databases">
        <title>Mycobacterium kansasii (former subtype) with zoonotic potential isolated from diseased indoor pet cat, Japan.</title>
        <authorList>
            <person name="Fukano H."/>
            <person name="Terazono T."/>
            <person name="Hoshino Y."/>
        </authorList>
    </citation>
    <scope>NUCLEOTIDE SEQUENCE [LARGE SCALE GENOMIC DNA]</scope>
    <source>
        <strain evidence="2 3">Kuro-I</strain>
    </source>
</reference>
<dbReference type="AlphaFoldDB" id="A0A7G1I346"/>
<accession>A0A7G1I346</accession>
<sequence length="179" mass="19175">MFFGNGGTGGPGGIVLGADGINPQSDWRSTELVVSQADERRRASYLGIKGISGGWRPTLDGRPPPICTSPRPKMCQAWRELGQTRPDSAHVQLKLPACEQGVQIMSYHRAAPAAVPGKPQGRQPRPAAPGDTAIPSRRGTPESAINPFNPPNRRRGTAYDAFTSDVPATRAVMKPRKDV</sequence>
<evidence type="ECO:0000256" key="1">
    <source>
        <dbReference type="SAM" id="MobiDB-lite"/>
    </source>
</evidence>
<dbReference type="EMBL" id="AP023343">
    <property type="protein sequence ID" value="BCI84934.1"/>
    <property type="molecule type" value="Genomic_DNA"/>
</dbReference>
<feature type="region of interest" description="Disordered" evidence="1">
    <location>
        <begin position="113"/>
        <end position="163"/>
    </location>
</feature>
<protein>
    <submittedName>
        <fullName evidence="2">Uncharacterized protein</fullName>
    </submittedName>
</protein>
<dbReference type="Proteomes" id="UP000516380">
    <property type="component" value="Chromosome"/>
</dbReference>
<organism evidence="2 3">
    <name type="scientific">Mycobacterium kansasii</name>
    <dbReference type="NCBI Taxonomy" id="1768"/>
    <lineage>
        <taxon>Bacteria</taxon>
        <taxon>Bacillati</taxon>
        <taxon>Actinomycetota</taxon>
        <taxon>Actinomycetes</taxon>
        <taxon>Mycobacteriales</taxon>
        <taxon>Mycobacteriaceae</taxon>
        <taxon>Mycobacterium</taxon>
    </lineage>
</organism>
<name>A0A7G1I346_MYCKA</name>
<evidence type="ECO:0000313" key="3">
    <source>
        <dbReference type="Proteomes" id="UP000516380"/>
    </source>
</evidence>
<proteinExistence type="predicted"/>
<keyword evidence="3" id="KW-1185">Reference proteome</keyword>
<evidence type="ECO:0000313" key="2">
    <source>
        <dbReference type="EMBL" id="BCI84934.1"/>
    </source>
</evidence>